<proteinExistence type="predicted"/>
<gene>
    <name evidence="1" type="ORF">GCM10010145_35350</name>
</gene>
<sequence length="112" mass="12162">MDASLRLLPWTSPEGNPCYLSTDRDGGYLPRFADAAEARQLAAGADVLGRALPVLADPMSPYAEVQYTAIRLGECLADALRVAESRGLRLPVRTTWTADQGRSAPRVNPVRH</sequence>
<keyword evidence="2" id="KW-1185">Reference proteome</keyword>
<reference evidence="1" key="1">
    <citation type="journal article" date="2014" name="Int. J. Syst. Evol. Microbiol.">
        <title>Complete genome sequence of Corynebacterium casei LMG S-19264T (=DSM 44701T), isolated from a smear-ripened cheese.</title>
        <authorList>
            <consortium name="US DOE Joint Genome Institute (JGI-PGF)"/>
            <person name="Walter F."/>
            <person name="Albersmeier A."/>
            <person name="Kalinowski J."/>
            <person name="Ruckert C."/>
        </authorList>
    </citation>
    <scope>NUCLEOTIDE SEQUENCE</scope>
    <source>
        <strain evidence="1">JCM 3131</strain>
    </source>
</reference>
<name>A0A918BE85_9ACTN</name>
<comment type="caution">
    <text evidence="1">The sequence shown here is derived from an EMBL/GenBank/DDBJ whole genome shotgun (WGS) entry which is preliminary data.</text>
</comment>
<reference evidence="1" key="2">
    <citation type="submission" date="2020-09" db="EMBL/GenBank/DDBJ databases">
        <authorList>
            <person name="Sun Q."/>
            <person name="Ohkuma M."/>
        </authorList>
    </citation>
    <scope>NUCLEOTIDE SEQUENCE</scope>
    <source>
        <strain evidence="1">JCM 3131</strain>
    </source>
</reference>
<dbReference type="Proteomes" id="UP000620156">
    <property type="component" value="Unassembled WGS sequence"/>
</dbReference>
<accession>A0A918BE85</accession>
<organism evidence="1 2">
    <name type="scientific">Streptomyces ruber</name>
    <dbReference type="NCBI Taxonomy" id="83378"/>
    <lineage>
        <taxon>Bacteria</taxon>
        <taxon>Bacillati</taxon>
        <taxon>Actinomycetota</taxon>
        <taxon>Actinomycetes</taxon>
        <taxon>Kitasatosporales</taxon>
        <taxon>Streptomycetaceae</taxon>
        <taxon>Streptomyces</taxon>
    </lineage>
</organism>
<dbReference type="RefSeq" id="WP_189217797.1">
    <property type="nucleotide sequence ID" value="NZ_BMQK01000007.1"/>
</dbReference>
<evidence type="ECO:0000313" key="1">
    <source>
        <dbReference type="EMBL" id="GGQ62380.1"/>
    </source>
</evidence>
<evidence type="ECO:0000313" key="2">
    <source>
        <dbReference type="Proteomes" id="UP000620156"/>
    </source>
</evidence>
<protein>
    <submittedName>
        <fullName evidence="1">Uncharacterized protein</fullName>
    </submittedName>
</protein>
<dbReference type="EMBL" id="BMQK01000007">
    <property type="protein sequence ID" value="GGQ62380.1"/>
    <property type="molecule type" value="Genomic_DNA"/>
</dbReference>
<dbReference type="AlphaFoldDB" id="A0A918BE85"/>